<feature type="region of interest" description="Disordered" evidence="1">
    <location>
        <begin position="85"/>
        <end position="109"/>
    </location>
</feature>
<name>A0ABY1Q6L8_9BACT</name>
<dbReference type="RefSeq" id="WP_283433161.1">
    <property type="nucleotide sequence ID" value="NZ_FXUG01000007.1"/>
</dbReference>
<feature type="domain" description="Cyclic-phosphate processing Receiver" evidence="2">
    <location>
        <begin position="1"/>
        <end position="34"/>
    </location>
</feature>
<dbReference type="InterPro" id="IPR046909">
    <property type="entry name" value="cREC_REC"/>
</dbReference>
<reference evidence="3 4" key="1">
    <citation type="submission" date="2017-05" db="EMBL/GenBank/DDBJ databases">
        <authorList>
            <person name="Varghese N."/>
            <person name="Submissions S."/>
        </authorList>
    </citation>
    <scope>NUCLEOTIDE SEQUENCE [LARGE SCALE GENOMIC DNA]</scope>
    <source>
        <strain evidence="3 4">DSM 25457</strain>
    </source>
</reference>
<dbReference type="EMBL" id="FXUG01000007">
    <property type="protein sequence ID" value="SMP61364.1"/>
    <property type="molecule type" value="Genomic_DNA"/>
</dbReference>
<dbReference type="Pfam" id="PF20274">
    <property type="entry name" value="cREC_REC"/>
    <property type="match status" value="1"/>
</dbReference>
<evidence type="ECO:0000313" key="4">
    <source>
        <dbReference type="Proteomes" id="UP001158067"/>
    </source>
</evidence>
<gene>
    <name evidence="3" type="ORF">SAMN06265222_10785</name>
</gene>
<organism evidence="3 4">
    <name type="scientific">Neorhodopirellula lusitana</name>
    <dbReference type="NCBI Taxonomy" id="445327"/>
    <lineage>
        <taxon>Bacteria</taxon>
        <taxon>Pseudomonadati</taxon>
        <taxon>Planctomycetota</taxon>
        <taxon>Planctomycetia</taxon>
        <taxon>Pirellulales</taxon>
        <taxon>Pirellulaceae</taxon>
        <taxon>Neorhodopirellula</taxon>
    </lineage>
</organism>
<proteinExistence type="predicted"/>
<evidence type="ECO:0000256" key="1">
    <source>
        <dbReference type="SAM" id="MobiDB-lite"/>
    </source>
</evidence>
<protein>
    <recommendedName>
        <fullName evidence="2">Cyclic-phosphate processing Receiver domain-containing protein</fullName>
    </recommendedName>
</protein>
<dbReference type="Proteomes" id="UP001158067">
    <property type="component" value="Unassembled WGS sequence"/>
</dbReference>
<evidence type="ECO:0000313" key="3">
    <source>
        <dbReference type="EMBL" id="SMP61364.1"/>
    </source>
</evidence>
<sequence length="109" mass="12065">MKVYLDDGRTTPEGWHRVYWPDEAIALLKTGTVTFANTSIPERIVTSWLGHSDSERVRHFYHLADEEALREMENLDLVGKDAGRSGVEEVRNPDSIVGFGPATGGPAVV</sequence>
<comment type="caution">
    <text evidence="3">The sequence shown here is derived from an EMBL/GenBank/DDBJ whole genome shotgun (WGS) entry which is preliminary data.</text>
</comment>
<accession>A0ABY1Q6L8</accession>
<keyword evidence="4" id="KW-1185">Reference proteome</keyword>
<evidence type="ECO:0000259" key="2">
    <source>
        <dbReference type="Pfam" id="PF20274"/>
    </source>
</evidence>